<feature type="repeat" description="ANK" evidence="3">
    <location>
        <begin position="345"/>
        <end position="377"/>
    </location>
</feature>
<reference evidence="5" key="1">
    <citation type="submission" date="2021-01" db="EMBL/GenBank/DDBJ databases">
        <authorList>
            <consortium name="Genoscope - CEA"/>
            <person name="William W."/>
        </authorList>
    </citation>
    <scope>NUCLEOTIDE SEQUENCE</scope>
</reference>
<evidence type="ECO:0000256" key="2">
    <source>
        <dbReference type="ARBA" id="ARBA00023043"/>
    </source>
</evidence>
<sequence>MNGKNNRLHPQRENPIRRERERERMQLATTISLLLPSPSRLSPSLQSLTIPRRSSSVSYSSQTSILPDAADDFTVGDCLVYEDGVFEDPYLEEEVSLEAVKERKIPKRRGRGKRIVQAAAAAEIEPENLVPDEWRDVQAEVNLTKKDKRKIAQELEFGVSVEKKRQGLIPLRKVDLKEYLTYKEAKLDQLKPVVLDKPTTFDGEGGERGEETYSSERVAPKNPRWAVYGKGFEQVTKFFNSDKYDPSGKKLDGPRKLLSKEEKFMLNSRNPHLAVATSKKWLPLHTLAASGEFYLVDSLLKHNLDINATDVGGLTALHRAIIGKKQAITNYLLRESANPFVLDDEGATLMHYAVQTASAPTIKLLLLYNADINAQDRDGWTPLHVAVQARRSDIVKLLLIKGADIQVKNKASSITFPLDGLTPLGLCLYLGRETRTYEVLKMLKEFPRSRLKRLVTD</sequence>
<feature type="repeat" description="ANK" evidence="3">
    <location>
        <begin position="312"/>
        <end position="344"/>
    </location>
</feature>
<dbReference type="Gene3D" id="1.25.40.20">
    <property type="entry name" value="Ankyrin repeat-containing domain"/>
    <property type="match status" value="1"/>
</dbReference>
<dbReference type="PANTHER" id="PTHR24203">
    <property type="entry name" value="ANKYRIN REPEAT FAMILY PROTEIN"/>
    <property type="match status" value="1"/>
</dbReference>
<dbReference type="Pfam" id="PF12796">
    <property type="entry name" value="Ank_2"/>
    <property type="match status" value="1"/>
</dbReference>
<feature type="repeat" description="ANK" evidence="3">
    <location>
        <begin position="279"/>
        <end position="311"/>
    </location>
</feature>
<keyword evidence="2 3" id="KW-0040">ANK repeat</keyword>
<keyword evidence="1" id="KW-0677">Repeat</keyword>
<feature type="region of interest" description="Disordered" evidence="4">
    <location>
        <begin position="1"/>
        <end position="21"/>
    </location>
</feature>
<dbReference type="PROSITE" id="PS50088">
    <property type="entry name" value="ANK_REPEAT"/>
    <property type="match status" value="4"/>
</dbReference>
<evidence type="ECO:0000256" key="1">
    <source>
        <dbReference type="ARBA" id="ARBA00022737"/>
    </source>
</evidence>
<dbReference type="SUPFAM" id="SSF48403">
    <property type="entry name" value="Ankyrin repeat"/>
    <property type="match status" value="1"/>
</dbReference>
<dbReference type="EMBL" id="HG994373">
    <property type="protein sequence ID" value="CAF1717203.1"/>
    <property type="molecule type" value="Genomic_DNA"/>
</dbReference>
<protein>
    <submittedName>
        <fullName evidence="5">(rape) hypothetical protein</fullName>
    </submittedName>
</protein>
<dbReference type="InterPro" id="IPR036770">
    <property type="entry name" value="Ankyrin_rpt-contain_sf"/>
</dbReference>
<accession>A0A816IUY3</accession>
<dbReference type="AlphaFoldDB" id="A0A816IUY3"/>
<organism evidence="5">
    <name type="scientific">Brassica napus</name>
    <name type="common">Rape</name>
    <dbReference type="NCBI Taxonomy" id="3708"/>
    <lineage>
        <taxon>Eukaryota</taxon>
        <taxon>Viridiplantae</taxon>
        <taxon>Streptophyta</taxon>
        <taxon>Embryophyta</taxon>
        <taxon>Tracheophyta</taxon>
        <taxon>Spermatophyta</taxon>
        <taxon>Magnoliopsida</taxon>
        <taxon>eudicotyledons</taxon>
        <taxon>Gunneridae</taxon>
        <taxon>Pentapetalae</taxon>
        <taxon>rosids</taxon>
        <taxon>malvids</taxon>
        <taxon>Brassicales</taxon>
        <taxon>Brassicaceae</taxon>
        <taxon>Brassiceae</taxon>
        <taxon>Brassica</taxon>
    </lineage>
</organism>
<feature type="compositionally biased region" description="Basic and acidic residues" evidence="4">
    <location>
        <begin position="10"/>
        <end position="21"/>
    </location>
</feature>
<dbReference type="FunFam" id="1.25.40.20:FF:000461">
    <property type="entry name" value="Ankyrin repeat domain-containing protein, chloroplastic"/>
    <property type="match status" value="1"/>
</dbReference>
<dbReference type="PROSITE" id="PS50297">
    <property type="entry name" value="ANK_REP_REGION"/>
    <property type="match status" value="2"/>
</dbReference>
<dbReference type="Proteomes" id="UP001295469">
    <property type="component" value="Chromosome C09"/>
</dbReference>
<evidence type="ECO:0000256" key="4">
    <source>
        <dbReference type="SAM" id="MobiDB-lite"/>
    </source>
</evidence>
<dbReference type="PANTHER" id="PTHR24203:SF86">
    <property type="entry name" value="PROTEASOME 26S SUBUNIT, NON-ATPASE 10"/>
    <property type="match status" value="1"/>
</dbReference>
<dbReference type="InterPro" id="IPR002110">
    <property type="entry name" value="Ankyrin_rpt"/>
</dbReference>
<proteinExistence type="predicted"/>
<feature type="repeat" description="ANK" evidence="3">
    <location>
        <begin position="378"/>
        <end position="410"/>
    </location>
</feature>
<gene>
    <name evidence="5" type="ORF">DARMORV10_C09P12060.1</name>
</gene>
<evidence type="ECO:0000313" key="5">
    <source>
        <dbReference type="EMBL" id="CAF1717203.1"/>
    </source>
</evidence>
<dbReference type="SMART" id="SM00248">
    <property type="entry name" value="ANK"/>
    <property type="match status" value="4"/>
</dbReference>
<dbReference type="Pfam" id="PF13637">
    <property type="entry name" value="Ank_4"/>
    <property type="match status" value="1"/>
</dbReference>
<name>A0A816IUY3_BRANA</name>
<evidence type="ECO:0000256" key="3">
    <source>
        <dbReference type="PROSITE-ProRule" id="PRU00023"/>
    </source>
</evidence>